<feature type="transmembrane region" description="Helical" evidence="13">
    <location>
        <begin position="577"/>
        <end position="599"/>
    </location>
</feature>
<dbReference type="PROSITE" id="PS50929">
    <property type="entry name" value="ABC_TM1F"/>
    <property type="match status" value="2"/>
</dbReference>
<evidence type="ECO:0000259" key="14">
    <source>
        <dbReference type="PROSITE" id="PS50893"/>
    </source>
</evidence>
<feature type="transmembrane region" description="Helical" evidence="13">
    <location>
        <begin position="495"/>
        <end position="514"/>
    </location>
</feature>
<comment type="similarity">
    <text evidence="2">Belongs to the ABC transporter superfamily. ABCC family. Conjugate transporter (TC 3.A.1.208) subfamily.</text>
</comment>
<feature type="transmembrane region" description="Helical" evidence="13">
    <location>
        <begin position="466"/>
        <end position="489"/>
    </location>
</feature>
<evidence type="ECO:0000256" key="11">
    <source>
        <dbReference type="ARBA" id="ARBA00024220"/>
    </source>
</evidence>
<dbReference type="CDD" id="cd18603">
    <property type="entry name" value="ABC_6TM_MRP1_2_3_6_D2_like"/>
    <property type="match status" value="1"/>
</dbReference>
<evidence type="ECO:0000256" key="6">
    <source>
        <dbReference type="ARBA" id="ARBA00022737"/>
    </source>
</evidence>
<proteinExistence type="inferred from homology"/>
<feature type="transmembrane region" description="Helical" evidence="13">
    <location>
        <begin position="1033"/>
        <end position="1056"/>
    </location>
</feature>
<evidence type="ECO:0000256" key="5">
    <source>
        <dbReference type="ARBA" id="ARBA00022692"/>
    </source>
</evidence>
<evidence type="ECO:0000313" key="16">
    <source>
        <dbReference type="EMBL" id="TGZ54757.1"/>
    </source>
</evidence>
<evidence type="ECO:0000256" key="13">
    <source>
        <dbReference type="SAM" id="Phobius"/>
    </source>
</evidence>
<keyword evidence="4" id="KW-0926">Vacuole</keyword>
<comment type="caution">
    <text evidence="16">The sequence shown here is derived from an EMBL/GenBank/DDBJ whole genome shotgun (WGS) entry which is preliminary data.</text>
</comment>
<dbReference type="FunFam" id="1.20.1560.10:FF:000020">
    <property type="entry name" value="ABC metal ion transporter"/>
    <property type="match status" value="1"/>
</dbReference>
<dbReference type="EC" id="7.6.2.3" evidence="11"/>
<feature type="transmembrane region" description="Helical" evidence="13">
    <location>
        <begin position="114"/>
        <end position="136"/>
    </location>
</feature>
<accession>A0A4S2L354</accession>
<dbReference type="EMBL" id="SJOL01009928">
    <property type="protein sequence ID" value="TGZ54757.1"/>
    <property type="molecule type" value="Genomic_DNA"/>
</dbReference>
<gene>
    <name evidence="16" type="ORF">CRM22_010566</name>
</gene>
<keyword evidence="8" id="KW-0067">ATP-binding</keyword>
<feature type="domain" description="ABC transmembrane type-1" evidence="15">
    <location>
        <begin position="339"/>
        <end position="637"/>
    </location>
</feature>
<dbReference type="PANTHER" id="PTHR24223:SF443">
    <property type="entry name" value="MULTIDRUG-RESISTANCE LIKE PROTEIN 1, ISOFORM I"/>
    <property type="match status" value="1"/>
</dbReference>
<dbReference type="Gene3D" id="3.40.50.300">
    <property type="entry name" value="P-loop containing nucleotide triphosphate hydrolases"/>
    <property type="match status" value="2"/>
</dbReference>
<dbReference type="CDD" id="cd18595">
    <property type="entry name" value="ABC_6TM_MRP1_2_3_6_D1_like"/>
    <property type="match status" value="1"/>
</dbReference>
<dbReference type="FunFam" id="3.40.50.300:FF:000997">
    <property type="entry name" value="Multidrug resistance-associated protein 1"/>
    <property type="match status" value="1"/>
</dbReference>
<dbReference type="InterPro" id="IPR017871">
    <property type="entry name" value="ABC_transporter-like_CS"/>
</dbReference>
<dbReference type="OrthoDB" id="6500128at2759"/>
<evidence type="ECO:0000256" key="9">
    <source>
        <dbReference type="ARBA" id="ARBA00022989"/>
    </source>
</evidence>
<dbReference type="InterPro" id="IPR056227">
    <property type="entry name" value="TMD0_ABC"/>
</dbReference>
<feature type="transmembrane region" description="Helical" evidence="13">
    <location>
        <begin position="611"/>
        <end position="642"/>
    </location>
</feature>
<dbReference type="InterPro" id="IPR027417">
    <property type="entry name" value="P-loop_NTPase"/>
</dbReference>
<evidence type="ECO:0000256" key="8">
    <source>
        <dbReference type="ARBA" id="ARBA00022840"/>
    </source>
</evidence>
<keyword evidence="5 13" id="KW-0812">Transmembrane</keyword>
<evidence type="ECO:0000256" key="4">
    <source>
        <dbReference type="ARBA" id="ARBA00022554"/>
    </source>
</evidence>
<organism evidence="16 17">
    <name type="scientific">Opisthorchis felineus</name>
    <dbReference type="NCBI Taxonomy" id="147828"/>
    <lineage>
        <taxon>Eukaryota</taxon>
        <taxon>Metazoa</taxon>
        <taxon>Spiralia</taxon>
        <taxon>Lophotrochozoa</taxon>
        <taxon>Platyhelminthes</taxon>
        <taxon>Trematoda</taxon>
        <taxon>Digenea</taxon>
        <taxon>Opisthorchiida</taxon>
        <taxon>Opisthorchiata</taxon>
        <taxon>Opisthorchiidae</taxon>
        <taxon>Opisthorchis</taxon>
    </lineage>
</organism>
<dbReference type="Proteomes" id="UP000308267">
    <property type="component" value="Unassembled WGS sequence"/>
</dbReference>
<evidence type="ECO:0000256" key="7">
    <source>
        <dbReference type="ARBA" id="ARBA00022741"/>
    </source>
</evidence>
<dbReference type="Gene3D" id="1.20.1560.10">
    <property type="entry name" value="ABC transporter type 1, transmembrane domain"/>
    <property type="match status" value="2"/>
</dbReference>
<keyword evidence="6" id="KW-0677">Repeat</keyword>
<evidence type="ECO:0000256" key="1">
    <source>
        <dbReference type="ARBA" id="ARBA00004128"/>
    </source>
</evidence>
<feature type="transmembrane region" description="Helical" evidence="13">
    <location>
        <begin position="1257"/>
        <end position="1281"/>
    </location>
</feature>
<feature type="domain" description="ABC transmembrane type-1" evidence="15">
    <location>
        <begin position="1033"/>
        <end position="1318"/>
    </location>
</feature>
<protein>
    <recommendedName>
        <fullName evidence="11">ABC-type glutathione-S-conjugate transporter</fullName>
        <ecNumber evidence="11">7.6.2.3</ecNumber>
    </recommendedName>
</protein>
<feature type="transmembrane region" description="Helical" evidence="13">
    <location>
        <begin position="390"/>
        <end position="409"/>
    </location>
</feature>
<keyword evidence="3" id="KW-0813">Transport</keyword>
<dbReference type="InterPro" id="IPR011527">
    <property type="entry name" value="ABC1_TM_dom"/>
</dbReference>
<feature type="domain" description="ABC transporter" evidence="14">
    <location>
        <begin position="678"/>
        <end position="901"/>
    </location>
</feature>
<name>A0A4S2L354_OPIFE</name>
<dbReference type="CDD" id="cd03244">
    <property type="entry name" value="ABCC_MRP_domain2"/>
    <property type="match status" value="1"/>
</dbReference>
<feature type="transmembrane region" description="Helical" evidence="13">
    <location>
        <begin position="148"/>
        <end position="170"/>
    </location>
</feature>
<feature type="transmembrane region" description="Helical" evidence="13">
    <location>
        <begin position="1176"/>
        <end position="1195"/>
    </location>
</feature>
<dbReference type="PANTHER" id="PTHR24223">
    <property type="entry name" value="ATP-BINDING CASSETTE SUB-FAMILY C"/>
    <property type="match status" value="1"/>
</dbReference>
<comment type="catalytic activity">
    <reaction evidence="12">
        <text>leukotriene C4(in) + ATP + H2O = leukotriene C4(out) + ADP + phosphate + H(+)</text>
        <dbReference type="Rhea" id="RHEA:38963"/>
        <dbReference type="ChEBI" id="CHEBI:15377"/>
        <dbReference type="ChEBI" id="CHEBI:15378"/>
        <dbReference type="ChEBI" id="CHEBI:30616"/>
        <dbReference type="ChEBI" id="CHEBI:43474"/>
        <dbReference type="ChEBI" id="CHEBI:57973"/>
        <dbReference type="ChEBI" id="CHEBI:456216"/>
    </reaction>
    <physiologicalReaction direction="left-to-right" evidence="12">
        <dbReference type="Rhea" id="RHEA:38964"/>
    </physiologicalReaction>
</comment>
<feature type="transmembrane region" description="Helical" evidence="13">
    <location>
        <begin position="1147"/>
        <end position="1170"/>
    </location>
</feature>
<sequence>MPSEMKDNVVFFYEVCGNSSPEWTFWNESYTWKTTSPDFTHCFQVTFLEWLTMGFLVLGLLLHTLIMRTYKPQRRISNIFYAPGQLIKQILLLFTVTSLLLEIIKTAIHMPNEQITSITVVILVNCLVRSVFLVSLSFSTYEEYRRNVATSGILFTFWLLETLICVVHFQTTIRMCVLQTHPDYLQLVSVTLRFLSSLGLLIAHCFAGVEDDAPTTGYYSPTERAGFTLLQDKPICPEEKSSFPLRLTFLWFTSSVIEGCKRPTTFDDLWRLNPRYMSTYLIGRAERFWNSLLAQRLKKLRKERYERLPAAETDFQVPPKGYEPSLFATFAWTFWKIFLMGFIIRFAADALSFVQPLVISELITFVQTNQPVNFSRNPNETEPTSVVYEWHGYFFAVLLPLIGFIRTILFQQQFHYAYVLGMNMRVTAAGLIYRKTLRLSQSSRQTATVGEIVNLMAIDSQRLEEAGVMIHMAWSAPPIILVSLIMVYLQMGWSALAGFGLAVLLIPVNVAVASKAKIYQQQLMMIKDDRIKLLNQTFVGIKVLKMYAWELAFQDRITKLRDKEVNLIRKMAYLRSVNSVTAFCAPILISLATFGAYVLSSADHVLDARKVFVSLSLFSIMAFPLAMLPNLVAVVVQAAIAFRRIQKFLLMPELQFQQRALGYTAAVENQHDMEEPAIFVSEATFGWDSETVMFNNLNISLSKGSFNIIIGAVGAGKSSLISAILGELYRYGGSVRTKGSIAYVPQQAWCLNTTVQENILFGRPMDRPFYERVLRCCCLTDDLERFPNGDLTEIGERGINLSGGQKQRISLARAVYQKADIYLLDDPLSAVDAHVASALFSQVIGPQGLLNQTTRLLVTHRLINLAQADRIFTICRSSTPRVAFGDFGIGQDNPAYQMIDSSDNSGLGFVTESYIGESGTLAELMGHNGPFAAYMRQYLAQHQDIEEEHEGPQKRYGTDENADFGTCMVQPDQLSLHDCESLAASSEFTSQQDTELNKLLSGRLVVQEHEETGRIAFSVLSAYRSAYGNLPTLLTLVSYILFIVSVIGSNLWLSYWSQSGSSSDSESEDKIWERNYYLGVYGAIGIAQSIFTLVKVLALAYGSSRASKVLHLKLLENILRASCTFFDTTPSGRIVNRFSRDIDSADLTIPMSLRILLITVADLVSSLVLIAISIPWFLLVLIPISTAFTGIYVLYVRTNRQLKRIDSVRRSPIFSHFQETLMGTASIRAYNRVQQFIEKCEILLDESQMARYPGLVCYRWLGVVVEFVGHFITLFVCLFVVGTRTSIGSGFAGLAITFTLRISNSLTFIIRTLADLEAEFVSVERIIEYTKVPQEAPWILPSGSVLPQNWPTVGEIFFDRYSTRYRPGLDLVLSNINFCVKGGERVGIVGRTGAGKSSLTGALFRLIESVDGRILIDGMDIRQLGLHDVRKNLTIIPQEPVLFSGSLRFNLDPAGNWSDDELWNALEHAHLKDYFLEQRDQLEFECSEGGENLSVGQRQLVCLARALLEHNQILILDEATAAVDMRTDELIQNTIRTKFAGHTILTIAHRLDTVMNYDKILILNQGSVVEYDTPDSLLANKDSTFSQMARDANLI</sequence>
<dbReference type="Pfam" id="PF24357">
    <property type="entry name" value="TMD0_ABC"/>
    <property type="match status" value="1"/>
</dbReference>
<dbReference type="GO" id="GO:0005524">
    <property type="term" value="F:ATP binding"/>
    <property type="evidence" value="ECO:0007669"/>
    <property type="project" value="UniProtKB-KW"/>
</dbReference>
<dbReference type="GO" id="GO:0015431">
    <property type="term" value="F:ABC-type glutathione S-conjugate transporter activity"/>
    <property type="evidence" value="ECO:0007669"/>
    <property type="project" value="UniProtKB-EC"/>
</dbReference>
<keyword evidence="10 13" id="KW-0472">Membrane</keyword>
<dbReference type="PROSITE" id="PS50893">
    <property type="entry name" value="ABC_TRANSPORTER_2"/>
    <property type="match status" value="2"/>
</dbReference>
<evidence type="ECO:0000256" key="2">
    <source>
        <dbReference type="ARBA" id="ARBA00009726"/>
    </source>
</evidence>
<dbReference type="GO" id="GO:0000323">
    <property type="term" value="C:lytic vacuole"/>
    <property type="evidence" value="ECO:0007669"/>
    <property type="project" value="UniProtKB-ARBA"/>
</dbReference>
<dbReference type="GO" id="GO:0016887">
    <property type="term" value="F:ATP hydrolysis activity"/>
    <property type="evidence" value="ECO:0007669"/>
    <property type="project" value="InterPro"/>
</dbReference>
<keyword evidence="17" id="KW-1185">Reference proteome</keyword>
<dbReference type="CDD" id="cd03250">
    <property type="entry name" value="ABCC_MRP_domain1"/>
    <property type="match status" value="1"/>
</dbReference>
<dbReference type="GO" id="GO:0005774">
    <property type="term" value="C:vacuolar membrane"/>
    <property type="evidence" value="ECO:0007669"/>
    <property type="project" value="UniProtKB-SubCell"/>
</dbReference>
<dbReference type="SUPFAM" id="SSF52540">
    <property type="entry name" value="P-loop containing nucleoside triphosphate hydrolases"/>
    <property type="match status" value="2"/>
</dbReference>
<feature type="transmembrane region" description="Helical" evidence="13">
    <location>
        <begin position="190"/>
        <end position="209"/>
    </location>
</feature>
<dbReference type="Pfam" id="PF00664">
    <property type="entry name" value="ABC_membrane"/>
    <property type="match status" value="2"/>
</dbReference>
<evidence type="ECO:0000256" key="3">
    <source>
        <dbReference type="ARBA" id="ARBA00022448"/>
    </source>
</evidence>
<feature type="transmembrane region" description="Helical" evidence="13">
    <location>
        <begin position="1076"/>
        <end position="1101"/>
    </location>
</feature>
<dbReference type="PROSITE" id="PS00211">
    <property type="entry name" value="ABC_TRANSPORTER_1"/>
    <property type="match status" value="2"/>
</dbReference>
<dbReference type="FunFam" id="3.40.50.300:FF:000074">
    <property type="entry name" value="Multidrug resistance-associated protein 5 isoform 1"/>
    <property type="match status" value="1"/>
</dbReference>
<comment type="subcellular location">
    <subcellularLocation>
        <location evidence="1">Vacuole membrane</location>
        <topology evidence="1">Multi-pass membrane protein</topology>
    </subcellularLocation>
</comment>
<dbReference type="InterPro" id="IPR003593">
    <property type="entry name" value="AAA+_ATPase"/>
</dbReference>
<dbReference type="InterPro" id="IPR050173">
    <property type="entry name" value="ABC_transporter_C-like"/>
</dbReference>
<feature type="transmembrane region" description="Helical" evidence="13">
    <location>
        <begin position="50"/>
        <end position="70"/>
    </location>
</feature>
<reference evidence="16 17" key="1">
    <citation type="journal article" date="2019" name="BMC Genomics">
        <title>New insights from Opisthorchis felineus genome: update on genomics of the epidemiologically important liver flukes.</title>
        <authorList>
            <person name="Ershov N.I."/>
            <person name="Mordvinov V.A."/>
            <person name="Prokhortchouk E.B."/>
            <person name="Pakharukova M.Y."/>
            <person name="Gunbin K.V."/>
            <person name="Ustyantsev K."/>
            <person name="Genaev M.A."/>
            <person name="Blinov A.G."/>
            <person name="Mazur A."/>
            <person name="Boulygina E."/>
            <person name="Tsygankova S."/>
            <person name="Khrameeva E."/>
            <person name="Chekanov N."/>
            <person name="Fan G."/>
            <person name="Xiao A."/>
            <person name="Zhang H."/>
            <person name="Xu X."/>
            <person name="Yang H."/>
            <person name="Solovyev V."/>
            <person name="Lee S.M."/>
            <person name="Liu X."/>
            <person name="Afonnikov D.A."/>
            <person name="Skryabin K.G."/>
        </authorList>
    </citation>
    <scope>NUCLEOTIDE SEQUENCE [LARGE SCALE GENOMIC DNA]</scope>
    <source>
        <strain evidence="16">AK-0245</strain>
        <tissue evidence="16">Whole organism</tissue>
    </source>
</reference>
<feature type="transmembrane region" description="Helical" evidence="13">
    <location>
        <begin position="90"/>
        <end position="108"/>
    </location>
</feature>
<dbReference type="SUPFAM" id="SSF90123">
    <property type="entry name" value="ABC transporter transmembrane region"/>
    <property type="match status" value="2"/>
</dbReference>
<evidence type="ECO:0000256" key="12">
    <source>
        <dbReference type="ARBA" id="ARBA00047523"/>
    </source>
</evidence>
<feature type="transmembrane region" description="Helical" evidence="13">
    <location>
        <begin position="326"/>
        <end position="348"/>
    </location>
</feature>
<keyword evidence="9 13" id="KW-1133">Transmembrane helix</keyword>
<dbReference type="FunFam" id="1.20.1560.10:FF:000010">
    <property type="entry name" value="Multidrug resistance-associated ABC transporter"/>
    <property type="match status" value="1"/>
</dbReference>
<evidence type="ECO:0000256" key="10">
    <source>
        <dbReference type="ARBA" id="ARBA00023136"/>
    </source>
</evidence>
<dbReference type="InterPro" id="IPR036640">
    <property type="entry name" value="ABC1_TM_sf"/>
</dbReference>
<evidence type="ECO:0000259" key="15">
    <source>
        <dbReference type="PROSITE" id="PS50929"/>
    </source>
</evidence>
<dbReference type="SMART" id="SM00382">
    <property type="entry name" value="AAA"/>
    <property type="match status" value="2"/>
</dbReference>
<dbReference type="Pfam" id="PF00005">
    <property type="entry name" value="ABC_tran"/>
    <property type="match status" value="2"/>
</dbReference>
<dbReference type="InterPro" id="IPR003439">
    <property type="entry name" value="ABC_transporter-like_ATP-bd"/>
</dbReference>
<evidence type="ECO:0000313" key="17">
    <source>
        <dbReference type="Proteomes" id="UP000308267"/>
    </source>
</evidence>
<keyword evidence="7" id="KW-0547">Nucleotide-binding</keyword>
<dbReference type="STRING" id="147828.A0A4S2L354"/>
<feature type="domain" description="ABC transporter" evidence="14">
    <location>
        <begin position="1356"/>
        <end position="1590"/>
    </location>
</feature>